<reference evidence="2 3" key="1">
    <citation type="journal article" date="2018" name="Int. J. Syst. Bacteriol.">
        <title>Oceaniradius stylonemae gen. nov., sp. nov., isolated from a red alga, Stylonema cornu-cervi.</title>
        <authorList>
            <person name="Jeong S."/>
        </authorList>
    </citation>
    <scope>NUCLEOTIDE SEQUENCE [LARGE SCALE GENOMIC DNA]</scope>
    <source>
        <strain evidence="2 3">StC1</strain>
    </source>
</reference>
<dbReference type="AlphaFoldDB" id="A0A3A8A6A3"/>
<feature type="domain" description="DUF6916" evidence="1">
    <location>
        <begin position="10"/>
        <end position="99"/>
    </location>
</feature>
<dbReference type="EMBL" id="QFWV02000008">
    <property type="protein sequence ID" value="RKF05725.1"/>
    <property type="molecule type" value="Genomic_DNA"/>
</dbReference>
<dbReference type="OrthoDB" id="8926597at2"/>
<evidence type="ECO:0000259" key="1">
    <source>
        <dbReference type="Pfam" id="PF21880"/>
    </source>
</evidence>
<proteinExistence type="predicted"/>
<protein>
    <recommendedName>
        <fullName evidence="1">DUF6916 domain-containing protein</fullName>
    </recommendedName>
</protein>
<dbReference type="Pfam" id="PF21880">
    <property type="entry name" value="DUF6916"/>
    <property type="match status" value="1"/>
</dbReference>
<comment type="caution">
    <text evidence="2">The sequence shown here is derived from an EMBL/GenBank/DDBJ whole genome shotgun (WGS) entry which is preliminary data.</text>
</comment>
<evidence type="ECO:0000313" key="3">
    <source>
        <dbReference type="Proteomes" id="UP000246132"/>
    </source>
</evidence>
<dbReference type="Proteomes" id="UP000246132">
    <property type="component" value="Unassembled WGS sequence"/>
</dbReference>
<organism evidence="2 3">
    <name type="scientific">Oceaniradius stylonematis</name>
    <dbReference type="NCBI Taxonomy" id="2184161"/>
    <lineage>
        <taxon>Bacteria</taxon>
        <taxon>Pseudomonadati</taxon>
        <taxon>Pseudomonadota</taxon>
        <taxon>Alphaproteobacteria</taxon>
        <taxon>Hyphomicrobiales</taxon>
        <taxon>Ahrensiaceae</taxon>
        <taxon>Oceaniradius</taxon>
    </lineage>
</organism>
<dbReference type="RefSeq" id="WP_120222764.1">
    <property type="nucleotide sequence ID" value="NZ_JASHJQ010000010.1"/>
</dbReference>
<accession>A0A3A8A6A3</accession>
<gene>
    <name evidence="2" type="ORF">DEM25_014090</name>
</gene>
<dbReference type="InterPro" id="IPR054209">
    <property type="entry name" value="DUF6916"/>
</dbReference>
<keyword evidence="3" id="KW-1185">Reference proteome</keyword>
<evidence type="ECO:0000313" key="2">
    <source>
        <dbReference type="EMBL" id="RKF05725.1"/>
    </source>
</evidence>
<sequence>MTSWPDMQDITIADFEARRQSAVKLVAEGESMPLEIAEINPMGQSQREGGAFSVVLRGPREPVVDQATHHLVFEDDGPIDLFLVPVGEDASGMLYEAVFT</sequence>
<name>A0A3A8A6A3_9HYPH</name>